<keyword evidence="6 10" id="KW-0032">Aminotransferase</keyword>
<dbReference type="Pfam" id="PF01380">
    <property type="entry name" value="SIS"/>
    <property type="match status" value="2"/>
</dbReference>
<dbReference type="EC" id="2.6.1.16" evidence="3 10"/>
<evidence type="ECO:0000256" key="10">
    <source>
        <dbReference type="HAMAP-Rule" id="MF_00164"/>
    </source>
</evidence>
<organism evidence="13 14">
    <name type="scientific">Sphingomonas gilva</name>
    <dbReference type="NCBI Taxonomy" id="2305907"/>
    <lineage>
        <taxon>Bacteria</taxon>
        <taxon>Pseudomonadati</taxon>
        <taxon>Pseudomonadota</taxon>
        <taxon>Alphaproteobacteria</taxon>
        <taxon>Sphingomonadales</taxon>
        <taxon>Sphingomonadaceae</taxon>
        <taxon>Sphingomonas</taxon>
    </lineage>
</organism>
<dbReference type="InterPro" id="IPR035466">
    <property type="entry name" value="GlmS/AgaS_SIS"/>
</dbReference>
<dbReference type="PANTHER" id="PTHR10937">
    <property type="entry name" value="GLUCOSAMINE--FRUCTOSE-6-PHOSPHATE AMINOTRANSFERASE, ISOMERIZING"/>
    <property type="match status" value="1"/>
</dbReference>
<dbReference type="RefSeq" id="WP_118864191.1">
    <property type="nucleotide sequence ID" value="NZ_QWLV01000004.1"/>
</dbReference>
<dbReference type="InterPro" id="IPR029055">
    <property type="entry name" value="Ntn_hydrolases_N"/>
</dbReference>
<comment type="caution">
    <text evidence="13">The sequence shown here is derived from an EMBL/GenBank/DDBJ whole genome shotgun (WGS) entry which is preliminary data.</text>
</comment>
<dbReference type="FunFam" id="3.40.50.10490:FF:000001">
    <property type="entry name" value="Glutamine--fructose-6-phosphate aminotransferase [isomerizing]"/>
    <property type="match status" value="1"/>
</dbReference>
<feature type="domain" description="SIS" evidence="12">
    <location>
        <begin position="283"/>
        <end position="422"/>
    </location>
</feature>
<dbReference type="EMBL" id="QWLV01000004">
    <property type="protein sequence ID" value="RHW17445.1"/>
    <property type="molecule type" value="Genomic_DNA"/>
</dbReference>
<dbReference type="AlphaFoldDB" id="A0A396S234"/>
<dbReference type="NCBIfam" id="TIGR01135">
    <property type="entry name" value="glmS"/>
    <property type="match status" value="1"/>
</dbReference>
<dbReference type="FunFam" id="3.60.20.10:FF:000006">
    <property type="entry name" value="Glutamine--fructose-6-phosphate aminotransferase [isomerizing]"/>
    <property type="match status" value="1"/>
</dbReference>
<comment type="subcellular location">
    <subcellularLocation>
        <location evidence="2 10">Cytoplasm</location>
    </subcellularLocation>
</comment>
<name>A0A396S234_9SPHN</name>
<evidence type="ECO:0000313" key="14">
    <source>
        <dbReference type="Proteomes" id="UP000266693"/>
    </source>
</evidence>
<comment type="subunit">
    <text evidence="10">Homodimer.</text>
</comment>
<dbReference type="CDD" id="cd00714">
    <property type="entry name" value="GFAT"/>
    <property type="match status" value="1"/>
</dbReference>
<keyword evidence="9" id="KW-0315">Glutamine amidotransferase</keyword>
<keyword evidence="8" id="KW-0677">Repeat</keyword>
<dbReference type="CDD" id="cd05009">
    <property type="entry name" value="SIS_GlmS_GlmD_2"/>
    <property type="match status" value="1"/>
</dbReference>
<dbReference type="InterPro" id="IPR001347">
    <property type="entry name" value="SIS_dom"/>
</dbReference>
<evidence type="ECO:0000256" key="7">
    <source>
        <dbReference type="ARBA" id="ARBA00022679"/>
    </source>
</evidence>
<dbReference type="SUPFAM" id="SSF56235">
    <property type="entry name" value="N-terminal nucleophile aminohydrolases (Ntn hydrolases)"/>
    <property type="match status" value="1"/>
</dbReference>
<dbReference type="Proteomes" id="UP000266693">
    <property type="component" value="Unassembled WGS sequence"/>
</dbReference>
<keyword evidence="7 10" id="KW-0808">Transferase</keyword>
<keyword evidence="5 10" id="KW-0963">Cytoplasm</keyword>
<dbReference type="Gene3D" id="3.40.50.10490">
    <property type="entry name" value="Glucose-6-phosphate isomerase like protein, domain 1"/>
    <property type="match status" value="2"/>
</dbReference>
<evidence type="ECO:0000256" key="1">
    <source>
        <dbReference type="ARBA" id="ARBA00001031"/>
    </source>
</evidence>
<dbReference type="GO" id="GO:0097367">
    <property type="term" value="F:carbohydrate derivative binding"/>
    <property type="evidence" value="ECO:0007669"/>
    <property type="project" value="InterPro"/>
</dbReference>
<dbReference type="CDD" id="cd05008">
    <property type="entry name" value="SIS_GlmS_GlmD_1"/>
    <property type="match status" value="1"/>
</dbReference>
<dbReference type="GO" id="GO:0005975">
    <property type="term" value="P:carbohydrate metabolic process"/>
    <property type="evidence" value="ECO:0007669"/>
    <property type="project" value="UniProtKB-UniRule"/>
</dbReference>
<evidence type="ECO:0000259" key="11">
    <source>
        <dbReference type="PROSITE" id="PS51278"/>
    </source>
</evidence>
<evidence type="ECO:0000259" key="12">
    <source>
        <dbReference type="PROSITE" id="PS51464"/>
    </source>
</evidence>
<dbReference type="NCBIfam" id="NF001484">
    <property type="entry name" value="PRK00331.1"/>
    <property type="match status" value="1"/>
</dbReference>
<dbReference type="InterPro" id="IPR047084">
    <property type="entry name" value="GFAT_N"/>
</dbReference>
<dbReference type="InterPro" id="IPR005855">
    <property type="entry name" value="GFAT"/>
</dbReference>
<comment type="catalytic activity">
    <reaction evidence="1 10">
        <text>D-fructose 6-phosphate + L-glutamine = D-glucosamine 6-phosphate + L-glutamate</text>
        <dbReference type="Rhea" id="RHEA:13237"/>
        <dbReference type="ChEBI" id="CHEBI:29985"/>
        <dbReference type="ChEBI" id="CHEBI:58359"/>
        <dbReference type="ChEBI" id="CHEBI:58725"/>
        <dbReference type="ChEBI" id="CHEBI:61527"/>
        <dbReference type="EC" id="2.6.1.16"/>
    </reaction>
</comment>
<evidence type="ECO:0000256" key="9">
    <source>
        <dbReference type="ARBA" id="ARBA00022962"/>
    </source>
</evidence>
<feature type="initiator methionine" description="Removed" evidence="10">
    <location>
        <position position="1"/>
    </location>
</feature>
<comment type="function">
    <text evidence="10">Catalyzes the first step in hexosamine metabolism, converting fructose-6P into glucosamine-6P using glutamine as a nitrogen source.</text>
</comment>
<evidence type="ECO:0000256" key="3">
    <source>
        <dbReference type="ARBA" id="ARBA00012916"/>
    </source>
</evidence>
<dbReference type="InterPro" id="IPR017932">
    <property type="entry name" value="GATase_2_dom"/>
</dbReference>
<dbReference type="Gene3D" id="3.60.20.10">
    <property type="entry name" value="Glutamine Phosphoribosylpyrophosphate, subunit 1, domain 1"/>
    <property type="match status" value="1"/>
</dbReference>
<protein>
    <recommendedName>
        <fullName evidence="4 10">Glutamine--fructose-6-phosphate aminotransferase [isomerizing]</fullName>
        <ecNumber evidence="3 10">2.6.1.16</ecNumber>
    </recommendedName>
    <alternativeName>
        <fullName evidence="10">D-fructose-6-phosphate amidotransferase</fullName>
    </alternativeName>
    <alternativeName>
        <fullName evidence="10">GFAT</fullName>
    </alternativeName>
    <alternativeName>
        <fullName evidence="10">Glucosamine-6-phosphate synthase</fullName>
    </alternativeName>
    <alternativeName>
        <fullName evidence="10">Hexosephosphate aminotransferase</fullName>
    </alternativeName>
    <alternativeName>
        <fullName evidence="10">L-glutamine--D-fructose-6-phosphate amidotransferase</fullName>
    </alternativeName>
</protein>
<sequence>MCGIVGILGSGDVADRLLDGLKRLEYRGYDSAGIATIDGGEIKRRRAEGKLVNLARKLAEEPLPGASGIAHTRWATHGAPTEDNAHPHIAGDVVIVHNGIIENFKPLRDELIADGRKFLSQTDTEVVAHLVAREVEKGSDLRQAVATVLPRLHGAFALAVMLKSEPDLLVGARLGAPLTVGYGEGENYLGSDALALAPLTQRIAYLEEGDWVAITRTAVEIYDRANDRVERPIVQSGASGQLIDKGNHRHFMLKEIHEQPVVVAQTLQSYLRPLEAQVALPDMEFDLAAIERVAIIACGTSSYVAMIGKYWIEQFARVPVEVDVASEYRYRDPVLTPNMLGLVISQSGETADTLAALRHLKVGGVTTAGIINVPTSSMAREVDLLLPTHAGPEIGVASTKAFTCQLAVMAALATNLARAKGKLSPEEEREIVRHLAEVPEAMSDALSRDEHIAGMAPRIAQARDVLYLGRGPDYPMALEGALKLKEISYIHAEGYASGEMKHGPIALIDDAVPLIVIAPSGPLFDKTVSNMHEAEARGAQVVLISDADGIAQAGENTIATIEMPKVHPLIAPLVYAVPVQLLAYHVAVAKGTDVDQPRNLAKSVTVE</sequence>
<keyword evidence="14" id="KW-1185">Reference proteome</keyword>
<proteinExistence type="inferred from homology"/>
<dbReference type="InterPro" id="IPR046348">
    <property type="entry name" value="SIS_dom_sf"/>
</dbReference>
<evidence type="ECO:0000256" key="5">
    <source>
        <dbReference type="ARBA" id="ARBA00022490"/>
    </source>
</evidence>
<dbReference type="FunFam" id="3.40.50.10490:FF:000002">
    <property type="entry name" value="Glutamine--fructose-6-phosphate aminotransferase [isomerizing]"/>
    <property type="match status" value="1"/>
</dbReference>
<dbReference type="OrthoDB" id="9761808at2"/>
<feature type="active site" description="Nucleophile; for GATase activity" evidence="10">
    <location>
        <position position="2"/>
    </location>
</feature>
<dbReference type="GO" id="GO:0006047">
    <property type="term" value="P:UDP-N-acetylglucosamine metabolic process"/>
    <property type="evidence" value="ECO:0007669"/>
    <property type="project" value="TreeGrafter"/>
</dbReference>
<dbReference type="GO" id="GO:0046349">
    <property type="term" value="P:amino sugar biosynthetic process"/>
    <property type="evidence" value="ECO:0007669"/>
    <property type="project" value="UniProtKB-ARBA"/>
</dbReference>
<evidence type="ECO:0000256" key="2">
    <source>
        <dbReference type="ARBA" id="ARBA00004496"/>
    </source>
</evidence>
<feature type="domain" description="Glutamine amidotransferase type-2" evidence="11">
    <location>
        <begin position="2"/>
        <end position="217"/>
    </location>
</feature>
<dbReference type="HAMAP" id="MF_00164">
    <property type="entry name" value="GlmS"/>
    <property type="match status" value="1"/>
</dbReference>
<dbReference type="SUPFAM" id="SSF53697">
    <property type="entry name" value="SIS domain"/>
    <property type="match status" value="1"/>
</dbReference>
<accession>A0A396S234</accession>
<dbReference type="PANTHER" id="PTHR10937:SF0">
    <property type="entry name" value="GLUTAMINE--FRUCTOSE-6-PHOSPHATE TRANSAMINASE (ISOMERIZING)"/>
    <property type="match status" value="1"/>
</dbReference>
<feature type="domain" description="SIS" evidence="12">
    <location>
        <begin position="455"/>
        <end position="597"/>
    </location>
</feature>
<dbReference type="GO" id="GO:0005829">
    <property type="term" value="C:cytosol"/>
    <property type="evidence" value="ECO:0007669"/>
    <property type="project" value="TreeGrafter"/>
</dbReference>
<dbReference type="PROSITE" id="PS51278">
    <property type="entry name" value="GATASE_TYPE_2"/>
    <property type="match status" value="1"/>
</dbReference>
<dbReference type="GO" id="GO:0004360">
    <property type="term" value="F:glutamine-fructose-6-phosphate transaminase (isomerizing) activity"/>
    <property type="evidence" value="ECO:0007669"/>
    <property type="project" value="UniProtKB-UniRule"/>
</dbReference>
<evidence type="ECO:0000313" key="13">
    <source>
        <dbReference type="EMBL" id="RHW17445.1"/>
    </source>
</evidence>
<reference evidence="13 14" key="1">
    <citation type="submission" date="2018-08" db="EMBL/GenBank/DDBJ databases">
        <title>The multiple taxonomic identification of Sphingomonas gilva.</title>
        <authorList>
            <person name="Zhu D."/>
            <person name="Zheng S."/>
        </authorList>
    </citation>
    <scope>NUCLEOTIDE SEQUENCE [LARGE SCALE GENOMIC DNA]</scope>
    <source>
        <strain evidence="13 14">ZDH117</strain>
    </source>
</reference>
<evidence type="ECO:0000256" key="4">
    <source>
        <dbReference type="ARBA" id="ARBA00016090"/>
    </source>
</evidence>
<dbReference type="Pfam" id="PF13522">
    <property type="entry name" value="GATase_6"/>
    <property type="match status" value="1"/>
</dbReference>
<dbReference type="GO" id="GO:0006002">
    <property type="term" value="P:fructose 6-phosphate metabolic process"/>
    <property type="evidence" value="ECO:0007669"/>
    <property type="project" value="TreeGrafter"/>
</dbReference>
<dbReference type="InterPro" id="IPR035490">
    <property type="entry name" value="GlmS/FrlB_SIS"/>
</dbReference>
<gene>
    <name evidence="10 13" type="primary">glmS</name>
    <name evidence="13" type="ORF">D1610_10820</name>
</gene>
<feature type="active site" description="For Fru-6P isomerization activity" evidence="10">
    <location>
        <position position="602"/>
    </location>
</feature>
<evidence type="ECO:0000256" key="8">
    <source>
        <dbReference type="ARBA" id="ARBA00022737"/>
    </source>
</evidence>
<evidence type="ECO:0000256" key="6">
    <source>
        <dbReference type="ARBA" id="ARBA00022576"/>
    </source>
</evidence>
<dbReference type="PROSITE" id="PS51464">
    <property type="entry name" value="SIS"/>
    <property type="match status" value="2"/>
</dbReference>
<dbReference type="GO" id="GO:0006487">
    <property type="term" value="P:protein N-linked glycosylation"/>
    <property type="evidence" value="ECO:0007669"/>
    <property type="project" value="TreeGrafter"/>
</dbReference>